<dbReference type="KEGG" id="cbr:CBG_20214"/>
<organism evidence="6 7">
    <name type="scientific">Caenorhabditis briggsae</name>
    <dbReference type="NCBI Taxonomy" id="6238"/>
    <lineage>
        <taxon>Eukaryota</taxon>
        <taxon>Metazoa</taxon>
        <taxon>Ecdysozoa</taxon>
        <taxon>Nematoda</taxon>
        <taxon>Chromadorea</taxon>
        <taxon>Rhabditida</taxon>
        <taxon>Rhabditina</taxon>
        <taxon>Rhabditomorpha</taxon>
        <taxon>Rhabditoidea</taxon>
        <taxon>Rhabditidae</taxon>
        <taxon>Peloderinae</taxon>
        <taxon>Caenorhabditis</taxon>
    </lineage>
</organism>
<dbReference type="GO" id="GO:1903292">
    <property type="term" value="P:protein localization to Golgi membrane"/>
    <property type="evidence" value="ECO:0007669"/>
    <property type="project" value="EnsemblMetazoa"/>
</dbReference>
<evidence type="ECO:0000256" key="1">
    <source>
        <dbReference type="ARBA" id="ARBA00007796"/>
    </source>
</evidence>
<keyword evidence="3" id="KW-0344">Guanine-nucleotide releasing factor</keyword>
<comment type="similarity">
    <text evidence="1 3">Belongs to the SH3BP5 family.</text>
</comment>
<dbReference type="GO" id="GO:0035556">
    <property type="term" value="P:intracellular signal transduction"/>
    <property type="evidence" value="ECO:0007669"/>
    <property type="project" value="UniProtKB-UniRule"/>
</dbReference>
<evidence type="ECO:0000256" key="2">
    <source>
        <dbReference type="ARBA" id="ARBA00023054"/>
    </source>
</evidence>
<evidence type="ECO:0000313" key="6">
    <source>
        <dbReference type="EMBL" id="ULU02615.1"/>
    </source>
</evidence>
<sequence>MTEGGDDQLVSIRKQLENLNDATDDINSYEMKLESVKRQFCETQLMFNKEISGIAKKLAKQISKSRPFFELKSRETEIRKFVQQAAAEFERQKTAVEMAREQVQLLHQSLNNNLESDAEKHYVDVIEQQLDLVREAEDECLKAEKMHAARVRDLLQLEMAMKKLSQEHGSSIKKARPYYERKEVLTRTMNSQLELMSILESEVQERKDRYSDSMRVLEQISDQIHQERSSQSSLAQSSDADSDSS</sequence>
<evidence type="ECO:0000256" key="3">
    <source>
        <dbReference type="RuleBase" id="RU369054"/>
    </source>
</evidence>
<comment type="function">
    <text evidence="3">Guanine nucleotide exchange factor for Rab GTPase Rab-11.1.</text>
</comment>
<keyword evidence="2 3" id="KW-0175">Coiled coil</keyword>
<dbReference type="EMBL" id="CP090893">
    <property type="protein sequence ID" value="ULU02615.1"/>
    <property type="molecule type" value="Genomic_DNA"/>
</dbReference>
<dbReference type="PANTHER" id="PTHR19423:SF2">
    <property type="entry name" value="GUANINE NUCLEOTIDE EXCHANGE FACTOR REI-1"/>
    <property type="match status" value="1"/>
</dbReference>
<keyword evidence="3" id="KW-0963">Cytoplasm</keyword>
<dbReference type="AlphaFoldDB" id="A0AAE9DFF5"/>
<dbReference type="Proteomes" id="UP000827892">
    <property type="component" value="Chromosome III"/>
</dbReference>
<proteinExistence type="inferred from homology"/>
<dbReference type="GO" id="GO:0000139">
    <property type="term" value="C:Golgi membrane"/>
    <property type="evidence" value="ECO:0007669"/>
    <property type="project" value="UniProtKB-SubCell"/>
</dbReference>
<name>A0AAE9DFF5_CAEBR</name>
<feature type="coiled-coil region" evidence="4">
    <location>
        <begin position="12"/>
        <end position="39"/>
    </location>
</feature>
<evidence type="ECO:0000256" key="5">
    <source>
        <dbReference type="SAM" id="MobiDB-lite"/>
    </source>
</evidence>
<dbReference type="GO" id="GO:1990676">
    <property type="term" value="C:Golgi trans cisterna membrane"/>
    <property type="evidence" value="ECO:0007669"/>
    <property type="project" value="EnsemblMetazoa"/>
</dbReference>
<dbReference type="OMA" id="DINSYEM"/>
<dbReference type="GO" id="GO:0017124">
    <property type="term" value="F:SH3 domain binding"/>
    <property type="evidence" value="ECO:0007669"/>
    <property type="project" value="UniProtKB-UniRule"/>
</dbReference>
<reference evidence="6 7" key="1">
    <citation type="submission" date="2022-05" db="EMBL/GenBank/DDBJ databases">
        <title>Chromosome-level reference genomes for two strains of Caenorhabditis briggsae: an improved platform for comparative genomics.</title>
        <authorList>
            <person name="Stevens L."/>
            <person name="Andersen E.C."/>
        </authorList>
    </citation>
    <scope>NUCLEOTIDE SEQUENCE [LARGE SCALE GENOMIC DNA]</scope>
    <source>
        <strain evidence="6">QX1410_ONT</strain>
        <tissue evidence="6">Whole-organism</tissue>
    </source>
</reference>
<dbReference type="PANTHER" id="PTHR19423">
    <property type="entry name" value="SH3 DOMAIN-BINDING PROTEIN 5"/>
    <property type="match status" value="1"/>
</dbReference>
<comment type="subcellular location">
    <subcellularLocation>
        <location evidence="3">Cytoplasmic granule</location>
    </subcellularLocation>
    <subcellularLocation>
        <location evidence="3">Golgi apparatus membrane</location>
    </subcellularLocation>
    <text evidence="3">Localizes to cytoplasmic granules and to Golgi apparatus membrane in growing oocytes. Co-localizes with rab-11.1 at Golgi apparatus membrane in embryos.</text>
</comment>
<gene>
    <name evidence="6" type="ORF">L3Y34_002299</name>
</gene>
<evidence type="ECO:0000256" key="4">
    <source>
        <dbReference type="SAM" id="Coils"/>
    </source>
</evidence>
<dbReference type="Pfam" id="PF05276">
    <property type="entry name" value="SH3BP5"/>
    <property type="match status" value="1"/>
</dbReference>
<accession>A0AAE9DFF5</accession>
<feature type="compositionally biased region" description="Low complexity" evidence="5">
    <location>
        <begin position="229"/>
        <end position="239"/>
    </location>
</feature>
<comment type="subunit">
    <text evidence="3">Binds preferentially to the GDP-bound form of rab-11.1.</text>
</comment>
<dbReference type="InterPro" id="IPR007940">
    <property type="entry name" value="SH3BP5"/>
</dbReference>
<evidence type="ECO:0000313" key="7">
    <source>
        <dbReference type="Proteomes" id="UP000827892"/>
    </source>
</evidence>
<dbReference type="GO" id="GO:0005085">
    <property type="term" value="F:guanyl-nucleotide exchange factor activity"/>
    <property type="evidence" value="ECO:0007669"/>
    <property type="project" value="UniProtKB-UniRule"/>
</dbReference>
<protein>
    <recommendedName>
        <fullName evidence="3">Guanine nucleotide exchange factor rei</fullName>
    </recommendedName>
</protein>
<feature type="region of interest" description="Disordered" evidence="5">
    <location>
        <begin position="223"/>
        <end position="245"/>
    </location>
</feature>